<evidence type="ECO:0000256" key="1">
    <source>
        <dbReference type="ARBA" id="ARBA00006723"/>
    </source>
</evidence>
<dbReference type="Pfam" id="PF01361">
    <property type="entry name" value="Tautomerase"/>
    <property type="match status" value="1"/>
</dbReference>
<evidence type="ECO:0000259" key="3">
    <source>
        <dbReference type="Pfam" id="PF01361"/>
    </source>
</evidence>
<dbReference type="EC" id="5.3.2.6" evidence="4"/>
<evidence type="ECO:0000256" key="2">
    <source>
        <dbReference type="ARBA" id="ARBA00023235"/>
    </source>
</evidence>
<evidence type="ECO:0000313" key="5">
    <source>
        <dbReference type="Proteomes" id="UP001268089"/>
    </source>
</evidence>
<accession>A0ABU1ZMD0</accession>
<dbReference type="PANTHER" id="PTHR35530">
    <property type="entry name" value="TAUTOMERASE-RELATED"/>
    <property type="match status" value="1"/>
</dbReference>
<proteinExistence type="inferred from homology"/>
<name>A0ABU1ZMD0_9BURK</name>
<dbReference type="EMBL" id="JAVDXO010000004">
    <property type="protein sequence ID" value="MDR7306709.1"/>
    <property type="molecule type" value="Genomic_DNA"/>
</dbReference>
<gene>
    <name evidence="4" type="ORF">J2X15_001995</name>
</gene>
<dbReference type="RefSeq" id="WP_310342146.1">
    <property type="nucleotide sequence ID" value="NZ_JAVDXO010000004.1"/>
</dbReference>
<dbReference type="GO" id="GO:0016853">
    <property type="term" value="F:isomerase activity"/>
    <property type="evidence" value="ECO:0007669"/>
    <property type="project" value="UniProtKB-KW"/>
</dbReference>
<dbReference type="InterPro" id="IPR014347">
    <property type="entry name" value="Tautomerase/MIF_sf"/>
</dbReference>
<feature type="domain" description="4-oxalocrotonate tautomerase-like" evidence="3">
    <location>
        <begin position="13"/>
        <end position="56"/>
    </location>
</feature>
<keyword evidence="5" id="KW-1185">Reference proteome</keyword>
<evidence type="ECO:0000313" key="4">
    <source>
        <dbReference type="EMBL" id="MDR7306709.1"/>
    </source>
</evidence>
<dbReference type="PANTHER" id="PTHR35530:SF2">
    <property type="entry name" value="BSL4019 PROTEIN"/>
    <property type="match status" value="1"/>
</dbReference>
<dbReference type="Gene3D" id="3.30.429.10">
    <property type="entry name" value="Macrophage Migration Inhibitory Factor"/>
    <property type="match status" value="2"/>
</dbReference>
<comment type="similarity">
    <text evidence="1">Belongs to the 4-oxalocrotonate tautomerase family.</text>
</comment>
<dbReference type="InterPro" id="IPR004370">
    <property type="entry name" value="4-OT-like_dom"/>
</dbReference>
<dbReference type="SUPFAM" id="SSF55331">
    <property type="entry name" value="Tautomerase/MIF"/>
    <property type="match status" value="1"/>
</dbReference>
<comment type="caution">
    <text evidence="4">The sequence shown here is derived from an EMBL/GenBank/DDBJ whole genome shotgun (WGS) entry which is preliminary data.</text>
</comment>
<dbReference type="Proteomes" id="UP001268089">
    <property type="component" value="Unassembled WGS sequence"/>
</dbReference>
<protein>
    <submittedName>
        <fullName evidence="4">4-oxalocrotonate tautomerase</fullName>
        <ecNumber evidence="4">5.3.2.6</ecNumber>
    </submittedName>
</protein>
<organism evidence="4 5">
    <name type="scientific">Rhodoferax saidenbachensis</name>
    <dbReference type="NCBI Taxonomy" id="1484693"/>
    <lineage>
        <taxon>Bacteria</taxon>
        <taxon>Pseudomonadati</taxon>
        <taxon>Pseudomonadota</taxon>
        <taxon>Betaproteobacteria</taxon>
        <taxon>Burkholderiales</taxon>
        <taxon>Comamonadaceae</taxon>
        <taxon>Rhodoferax</taxon>
    </lineage>
</organism>
<reference evidence="4 5" key="1">
    <citation type="submission" date="2023-07" db="EMBL/GenBank/DDBJ databases">
        <title>Sorghum-associated microbial communities from plants grown in Nebraska, USA.</title>
        <authorList>
            <person name="Schachtman D."/>
        </authorList>
    </citation>
    <scope>NUCLEOTIDE SEQUENCE [LARGE SCALE GENOMIC DNA]</scope>
    <source>
        <strain evidence="4 5">BE308</strain>
    </source>
</reference>
<sequence>MPTLQLKISPLQNPSRYRALAEALTRITHEQLGKRAEVTAVVIDDVPAARWHVGGSDVQRPTALLEISITQGTNTAEQKAAFIATAFAELEDQLGDGHGLEPASYVIVREVSATDWGYGGHTQAARRLTTAVL</sequence>
<keyword evidence="2 4" id="KW-0413">Isomerase</keyword>